<dbReference type="InterPro" id="IPR036046">
    <property type="entry name" value="Acylphosphatase-like_dom_sf"/>
</dbReference>
<dbReference type="SUPFAM" id="SSF54975">
    <property type="entry name" value="Acylphosphatase/BLUF domain-like"/>
    <property type="match status" value="1"/>
</dbReference>
<organism evidence="8 9">
    <name type="scientific">Thiovibrio frasassiensis</name>
    <dbReference type="NCBI Taxonomy" id="2984131"/>
    <lineage>
        <taxon>Bacteria</taxon>
        <taxon>Pseudomonadati</taxon>
        <taxon>Thermodesulfobacteriota</taxon>
        <taxon>Desulfobulbia</taxon>
        <taxon>Desulfobulbales</taxon>
        <taxon>Thiovibrionaceae</taxon>
        <taxon>Thiovibrio</taxon>
    </lineage>
</organism>
<feature type="domain" description="Acylphosphatase-like" evidence="7">
    <location>
        <begin position="5"/>
        <end position="92"/>
    </location>
</feature>
<dbReference type="PRINTS" id="PR00112">
    <property type="entry name" value="ACYLPHPHTASE"/>
</dbReference>
<dbReference type="PROSITE" id="PS51160">
    <property type="entry name" value="ACYLPHOSPHATASE_3"/>
    <property type="match status" value="1"/>
</dbReference>
<evidence type="ECO:0000256" key="3">
    <source>
        <dbReference type="ARBA" id="ARBA00047645"/>
    </source>
</evidence>
<dbReference type="Gene3D" id="3.30.70.100">
    <property type="match status" value="1"/>
</dbReference>
<dbReference type="InterPro" id="IPR001792">
    <property type="entry name" value="Acylphosphatase-like_dom"/>
</dbReference>
<keyword evidence="4 5" id="KW-0378">Hydrolase</keyword>
<evidence type="ECO:0000256" key="1">
    <source>
        <dbReference type="ARBA" id="ARBA00005614"/>
    </source>
</evidence>
<dbReference type="EMBL" id="JAPHEH010000001">
    <property type="protein sequence ID" value="MDG4475322.1"/>
    <property type="molecule type" value="Genomic_DNA"/>
</dbReference>
<evidence type="ECO:0000256" key="2">
    <source>
        <dbReference type="ARBA" id="ARBA00012150"/>
    </source>
</evidence>
<evidence type="ECO:0000256" key="6">
    <source>
        <dbReference type="RuleBase" id="RU004168"/>
    </source>
</evidence>
<sequence>MTKKRVVTRVEGVVQGVYFRDYAQKEARELELSGWVRNRPDGTVEAVLEGETEKVEQMIAWLHTGSPQAEVKTVQVTEEQPLGDKTAFAIRYN</sequence>
<keyword evidence="9" id="KW-1185">Reference proteome</keyword>
<name>A0A9X4MM42_9BACT</name>
<dbReference type="GO" id="GO:0003998">
    <property type="term" value="F:acylphosphatase activity"/>
    <property type="evidence" value="ECO:0007669"/>
    <property type="project" value="UniProtKB-EC"/>
</dbReference>
<dbReference type="PANTHER" id="PTHR47268">
    <property type="entry name" value="ACYLPHOSPHATASE"/>
    <property type="match status" value="1"/>
</dbReference>
<dbReference type="InterPro" id="IPR020456">
    <property type="entry name" value="Acylphosphatase"/>
</dbReference>
<evidence type="ECO:0000259" key="7">
    <source>
        <dbReference type="PROSITE" id="PS51160"/>
    </source>
</evidence>
<dbReference type="EC" id="3.6.1.7" evidence="2 4"/>
<comment type="catalytic activity">
    <reaction evidence="3 4 5">
        <text>an acyl phosphate + H2O = a carboxylate + phosphate + H(+)</text>
        <dbReference type="Rhea" id="RHEA:14965"/>
        <dbReference type="ChEBI" id="CHEBI:15377"/>
        <dbReference type="ChEBI" id="CHEBI:15378"/>
        <dbReference type="ChEBI" id="CHEBI:29067"/>
        <dbReference type="ChEBI" id="CHEBI:43474"/>
        <dbReference type="ChEBI" id="CHEBI:59918"/>
        <dbReference type="EC" id="3.6.1.7"/>
    </reaction>
</comment>
<dbReference type="PROSITE" id="PS00150">
    <property type="entry name" value="ACYLPHOSPHATASE_1"/>
    <property type="match status" value="1"/>
</dbReference>
<reference evidence="8" key="1">
    <citation type="journal article" date="2022" name="bioRxiv">
        <title>Thiovibrio frasassiensisgen. nov., sp. nov., an autotrophic, elemental sulfur disproportionating bacterium isolated from sulfidic karst sediment, and proposal of Thiovibrionaceae fam. nov.</title>
        <authorList>
            <person name="Aronson H."/>
            <person name="Thomas C."/>
            <person name="Bhattacharyya M."/>
            <person name="Eckstein S."/>
            <person name="Jensen S."/>
            <person name="Barco R."/>
            <person name="Macalady J."/>
            <person name="Amend J."/>
        </authorList>
    </citation>
    <scope>NUCLEOTIDE SEQUENCE</scope>
    <source>
        <strain evidence="8">RS19-109</strain>
    </source>
</reference>
<dbReference type="Proteomes" id="UP001154240">
    <property type="component" value="Unassembled WGS sequence"/>
</dbReference>
<comment type="similarity">
    <text evidence="1 6">Belongs to the acylphosphatase family.</text>
</comment>
<evidence type="ECO:0000313" key="9">
    <source>
        <dbReference type="Proteomes" id="UP001154240"/>
    </source>
</evidence>
<protein>
    <recommendedName>
        <fullName evidence="2 4">Acylphosphatase</fullName>
        <ecNumber evidence="2 4">3.6.1.7</ecNumber>
    </recommendedName>
</protein>
<dbReference type="Pfam" id="PF00708">
    <property type="entry name" value="Acylphosphatase"/>
    <property type="match status" value="1"/>
</dbReference>
<feature type="active site" evidence="4">
    <location>
        <position position="20"/>
    </location>
</feature>
<gene>
    <name evidence="8" type="ORF">OLX77_04000</name>
</gene>
<evidence type="ECO:0000256" key="4">
    <source>
        <dbReference type="PROSITE-ProRule" id="PRU00520"/>
    </source>
</evidence>
<evidence type="ECO:0000313" key="8">
    <source>
        <dbReference type="EMBL" id="MDG4475322.1"/>
    </source>
</evidence>
<feature type="active site" evidence="4">
    <location>
        <position position="38"/>
    </location>
</feature>
<dbReference type="InterPro" id="IPR017968">
    <property type="entry name" value="Acylphosphatase_CS"/>
</dbReference>
<evidence type="ECO:0000256" key="5">
    <source>
        <dbReference type="RuleBase" id="RU000553"/>
    </source>
</evidence>
<dbReference type="PROSITE" id="PS00151">
    <property type="entry name" value="ACYLPHOSPHATASE_2"/>
    <property type="match status" value="1"/>
</dbReference>
<accession>A0A9X4MM42</accession>
<dbReference type="PANTHER" id="PTHR47268:SF4">
    <property type="entry name" value="ACYLPHOSPHATASE"/>
    <property type="match status" value="1"/>
</dbReference>
<dbReference type="AlphaFoldDB" id="A0A9X4MM42"/>
<proteinExistence type="inferred from homology"/>
<reference evidence="8" key="2">
    <citation type="submission" date="2022-10" db="EMBL/GenBank/DDBJ databases">
        <authorList>
            <person name="Aronson H.S."/>
        </authorList>
    </citation>
    <scope>NUCLEOTIDE SEQUENCE</scope>
    <source>
        <strain evidence="8">RS19-109</strain>
    </source>
</reference>
<comment type="caution">
    <text evidence="8">The sequence shown here is derived from an EMBL/GenBank/DDBJ whole genome shotgun (WGS) entry which is preliminary data.</text>
</comment>
<dbReference type="RefSeq" id="WP_307632296.1">
    <property type="nucleotide sequence ID" value="NZ_JAPHEH010000001.1"/>
</dbReference>